<dbReference type="InterPro" id="IPR050091">
    <property type="entry name" value="PKS_NRPS_Biosynth_Enz"/>
</dbReference>
<evidence type="ECO:0000256" key="7">
    <source>
        <dbReference type="ARBA" id="ARBA00022679"/>
    </source>
</evidence>
<protein>
    <submittedName>
        <fullName evidence="12">Amino acid adenylation domain-containing protein</fullName>
    </submittedName>
</protein>
<dbReference type="Pfam" id="PF00668">
    <property type="entry name" value="Condensation"/>
    <property type="match status" value="1"/>
</dbReference>
<dbReference type="EMBL" id="WKKF01000009">
    <property type="protein sequence ID" value="MRX56171.1"/>
    <property type="molecule type" value="Genomic_DNA"/>
</dbReference>
<name>A0A6I2MI48_9BACI</name>
<dbReference type="PROSITE" id="PS00455">
    <property type="entry name" value="AMP_BINDING"/>
    <property type="match status" value="1"/>
</dbReference>
<dbReference type="InterPro" id="IPR013968">
    <property type="entry name" value="PKS_KR"/>
</dbReference>
<dbReference type="GO" id="GO:0031177">
    <property type="term" value="F:phosphopantetheine binding"/>
    <property type="evidence" value="ECO:0007669"/>
    <property type="project" value="InterPro"/>
</dbReference>
<dbReference type="SUPFAM" id="SSF47336">
    <property type="entry name" value="ACP-like"/>
    <property type="match status" value="2"/>
</dbReference>
<dbReference type="Pfam" id="PF08242">
    <property type="entry name" value="Methyltransf_12"/>
    <property type="match status" value="1"/>
</dbReference>
<dbReference type="InterPro" id="IPR057326">
    <property type="entry name" value="KR_dom"/>
</dbReference>
<dbReference type="InterPro" id="IPR045851">
    <property type="entry name" value="AMP-bd_C_sf"/>
</dbReference>
<dbReference type="Gene3D" id="3.40.50.150">
    <property type="entry name" value="Vaccinia Virus protein VP39"/>
    <property type="match status" value="1"/>
</dbReference>
<dbReference type="GO" id="GO:0004315">
    <property type="term" value="F:3-oxoacyl-[acyl-carrier-protein] synthase activity"/>
    <property type="evidence" value="ECO:0007669"/>
    <property type="project" value="InterPro"/>
</dbReference>
<comment type="function">
    <text evidence="2">Involved in some intermediate steps for the synthesis of the antibiotic polyketide bacillaene which is involved in secondary metabolism.</text>
</comment>
<dbReference type="InterPro" id="IPR025110">
    <property type="entry name" value="AMP-bd_C"/>
</dbReference>
<dbReference type="InterPro" id="IPR009081">
    <property type="entry name" value="PP-bd_ACP"/>
</dbReference>
<dbReference type="InterPro" id="IPR018201">
    <property type="entry name" value="Ketoacyl_synth_AS"/>
</dbReference>
<feature type="domain" description="Carrier" evidence="10">
    <location>
        <begin position="2380"/>
        <end position="2455"/>
    </location>
</feature>
<dbReference type="Gene3D" id="1.10.1240.100">
    <property type="match status" value="1"/>
</dbReference>
<dbReference type="SUPFAM" id="SSF51735">
    <property type="entry name" value="NAD(P)-binding Rossmann-fold domains"/>
    <property type="match status" value="2"/>
</dbReference>
<dbReference type="GO" id="GO:0006633">
    <property type="term" value="P:fatty acid biosynthetic process"/>
    <property type="evidence" value="ECO:0007669"/>
    <property type="project" value="InterPro"/>
</dbReference>
<evidence type="ECO:0000313" key="13">
    <source>
        <dbReference type="Proteomes" id="UP000441585"/>
    </source>
</evidence>
<dbReference type="SUPFAM" id="SSF53335">
    <property type="entry name" value="S-adenosyl-L-methionine-dependent methyltransferases"/>
    <property type="match status" value="1"/>
</dbReference>
<evidence type="ECO:0000313" key="12">
    <source>
        <dbReference type="EMBL" id="MRX56171.1"/>
    </source>
</evidence>
<sequence length="2501" mass="282056">MDTHFQLKSQINEEYWLKKLSGNLPRDVFPKNEYKGHEKRVVNREIIEVPISTETTNEFNRISNGSKLGRLILFLTTVSGLLYRYSGGGEILLGTTKLLNDKHDNEDGLLFLKCQAQGDKTWKELNEAMKKEVSLTFNHKDIQINKIINTIENSLGRESNELWQIACIDDRLQIVDKELERFNLVIKLVDQEGNLKLRFEYNPFVYSQSIVKSFSENLLYCLDEFHKNIPFKLAEEKMDLLAPNERNFLLTELNQTNIDLTNVSLLHQLLEEQAKKTPDKIAVVENEKKISYRVLNEKANQLARTLKSVGVGSECVIGVIVQPTVEVIIAISAILKAGAAYCPIDPEFPKDRVLQIFTESGIDVLLSPKEYLSLFTFEGNMINISDPDVYIGDNTNLIPSSLPNNLAYVIYTSGSTGKPKGVMIEHRNIVNQVLGLTQLYSFDDTQNHILMAPFTFDPSIQQVFLPLSTGGTLHLVPNRVKTDPKSFWELIQTSEINVINTVPSLMELLLEQNDSVKHQIQYLILAGEVFTFDLAKRLEQKLKIEKLINIYGPTEATINTTLYEFDSKSCNNQVVPIGKPLLNYQVYVLDSQHRLLPFGVMGELFIGGTGLARGYMHNRELTETTFVTNAISNKSEKLYKTGDLVRWLPNGNLEFVGRKDQQIKIRGMRIELGEVEVVLSNSPWIKEVVVTKHEIENNTELVAFYTLNKVGDYKGEKVDAKVLKDYLKKHLPGYMIPSHFVYLDAMPVTSNGKINKNALPKDKIGEKVNRDMVSPRNGVETTLVEIWAKVLGVKDVSVNDSFFDAGGNSLTILRLQSTINKAFDLNLSIPDLFTYHSVTLQASFIQNHRKIVNSQKKKSNTDHINVMRDSDVAVIGMSCRFPLADGCDEFWDNLSQNVDTIRSIPEKRIRDVVGKEAVAKENQVKFPQAAYLEKIDGFDSQFFGISPNEARMMDPQQRLFLQVVMDSILDAGYSESDLYESKTGVFVGAGKPKYNELVPEGEPSAIPGNLYSVIAGRISYVLNLHGPSEVIDTACSSSLMAIHHAVREINSGNCELAIAGGVNLYMSAVEQTVYEMGIASPDGRSKSFDASADGTGGGEGIGSVLLKSLEKAIADGDHIYAVIKGTAANSDGRTNGITAPSAISQTNVIEEAWRHAGIDPSTVSYIETHGTGTRLGDPIEFEGISNAFKRYTERKQFCAIGSVKTNIGHLDSAAGIAGFIKTVLSLSKKQIPASLHFDNPNPHIDFINSPIYLNGALREWQPESGIRRAGVSSFGLSGTNCHVVLEEYHTKTEAPSMKEEYLFVLSAKSHEGLLNYVEKYIKFLGKTNNDLNDICYCTNISRGEYLHRLAIVANSLENLRGKLGIWLKMNDSVVDSSKLHNQRIYFNRIGEDGVNTIHYSTQSNDSFAAIIKSFIAGDLVDWKKLYADQKYRRISLPTYPFEEKRFWIENSTVVTKNKLTPKEAKGELSNFWSITESVFALGENILVESGFKQPEGYKKSVEQFAANLIFHFFQKFGMLINTDRTYTQEEIMSAIGVIPQYERLFNYLLNYLQEYGYIQVQHEAIVLNENVDHLNGEISEFKYLNEYPEFSGTFKILKYCLDNYPDVLTGKKSPLSVLFPDGTSNFLKSFLNKGRTWGDLYESMAINAIKQHIFANQGKPLKILEVGAGSGTIGRVLFSEISGQDVEYYYTDIGRSILLDAQKQFNQYPFVKYKEFNIEEDPFSQGFVPDEFDIIIGLNVIHATRNIRTTLSQLKKVISHDGALFIIEKVHNEPAENLVWGMTEGWWLFEDTDLRTHLPLIPVNQWESVLNEHFQEVKSFPLKKNNQVTAETSLIVGRMDKKSVVKSPQDLMYKVSWVEKDLIYNNSVISNGSWLIFNDHLGVGDELNNRLSRSNNTVIIVEEGIEYKRINKNHYLINPNSYEDYKQLLLDLENNNISICGIIHLWTCINESQIVNTETVDRCLQLGVYSLYYLTKAILHQEIKDILNIRIVSNLAYKISNESIISPEKAPIFGLAKVISQEHPKIQCFGLDIDTNEYSSEQIATTILNEINENKTDYLVGIRDQRFVQEMIQFKPNQSPRQDISIQKNGVYIVVGGAGGLGLEVSKYLAQKCPIKLVIINRTELPNRSEWAKLIIQHTHNKSKESVTHKLKAFLDIESNGSEINYYQGDVSDFNRMNFIFDDVRDKYGQINGVIHCAAASGETSKPLANQSIDDFRKVLLPKIHGTIVMDRLLEEEQLDFFVLYSSVASLWGGAGGGDYAAANVFMDVFSAYRNMQGKNTLSINWYAWEGLTGPGCMAYMSPAEALEAFDMSLTHEMDQIAIGKFNRDLLAEWAPMMKIQIADDILQTEIIETKMPDQDINHLRGFSKVDVILKGKKLENVSDLERKIAQVWAEVLGYEEINVYDNFFEIGGDSLLILKVLNLLNDRVDAELEAGDLFSYGTIDKLAAFIESKRNENELTNSIGISENENDDDLKRLIKSVKEDAISIEEAMKGFEKHER</sequence>
<dbReference type="Gene3D" id="3.40.50.720">
    <property type="entry name" value="NAD(P)-binding Rossmann-like Domain"/>
    <property type="match status" value="1"/>
</dbReference>
<dbReference type="CDD" id="cd00833">
    <property type="entry name" value="PKS"/>
    <property type="match status" value="1"/>
</dbReference>
<comment type="caution">
    <text evidence="12">The sequence shown here is derived from an EMBL/GenBank/DDBJ whole genome shotgun (WGS) entry which is preliminary data.</text>
</comment>
<keyword evidence="8" id="KW-0677">Repeat</keyword>
<evidence type="ECO:0000259" key="11">
    <source>
        <dbReference type="PROSITE" id="PS52004"/>
    </source>
</evidence>
<dbReference type="Gene3D" id="1.10.1200.10">
    <property type="entry name" value="ACP-like"/>
    <property type="match status" value="2"/>
</dbReference>
<dbReference type="PROSITE" id="PS52004">
    <property type="entry name" value="KS3_2"/>
    <property type="match status" value="1"/>
</dbReference>
<dbReference type="InterPro" id="IPR006162">
    <property type="entry name" value="Ppantetheine_attach_site"/>
</dbReference>
<dbReference type="SMART" id="SM00823">
    <property type="entry name" value="PKS_PP"/>
    <property type="match status" value="2"/>
</dbReference>
<dbReference type="InterPro" id="IPR020845">
    <property type="entry name" value="AMP-binding_CS"/>
</dbReference>
<dbReference type="GO" id="GO:0005737">
    <property type="term" value="C:cytoplasm"/>
    <property type="evidence" value="ECO:0007669"/>
    <property type="project" value="TreeGrafter"/>
</dbReference>
<feature type="domain" description="Carrier" evidence="10">
    <location>
        <begin position="774"/>
        <end position="849"/>
    </location>
</feature>
<dbReference type="InterPro" id="IPR013217">
    <property type="entry name" value="Methyltransf_12"/>
</dbReference>
<dbReference type="Gene3D" id="2.30.38.10">
    <property type="entry name" value="Luciferase, Domain 3"/>
    <property type="match status" value="1"/>
</dbReference>
<keyword evidence="13" id="KW-1185">Reference proteome</keyword>
<dbReference type="FunFam" id="3.40.50.980:FF:000001">
    <property type="entry name" value="Non-ribosomal peptide synthetase"/>
    <property type="match status" value="1"/>
</dbReference>
<dbReference type="Pfam" id="PF21394">
    <property type="entry name" value="Beta-ketacyl_N"/>
    <property type="match status" value="1"/>
</dbReference>
<gene>
    <name evidence="12" type="ORF">GJU41_19620</name>
</gene>
<dbReference type="CDD" id="cd02440">
    <property type="entry name" value="AdoMet_MTases"/>
    <property type="match status" value="1"/>
</dbReference>
<evidence type="ECO:0000256" key="1">
    <source>
        <dbReference type="ARBA" id="ARBA00001957"/>
    </source>
</evidence>
<dbReference type="PROSITE" id="PS00012">
    <property type="entry name" value="PHOSPHOPANTETHEINE"/>
    <property type="match status" value="1"/>
</dbReference>
<comment type="cofactor">
    <cofactor evidence="1">
        <name>pantetheine 4'-phosphate</name>
        <dbReference type="ChEBI" id="CHEBI:47942"/>
    </cofactor>
</comment>
<evidence type="ECO:0000256" key="2">
    <source>
        <dbReference type="ARBA" id="ARBA00003299"/>
    </source>
</evidence>
<reference evidence="12 13" key="1">
    <citation type="submission" date="2019-11" db="EMBL/GenBank/DDBJ databases">
        <title>Bacillus idriensis genome.</title>
        <authorList>
            <person name="Konopka E.N."/>
            <person name="Newman J.D."/>
        </authorList>
    </citation>
    <scope>NUCLEOTIDE SEQUENCE [LARGE SCALE GENOMIC DNA]</scope>
    <source>
        <strain evidence="12 13">DSM 19097</strain>
    </source>
</reference>
<dbReference type="Pfam" id="PF22621">
    <property type="entry name" value="CurL-like_PKS_C"/>
    <property type="match status" value="1"/>
</dbReference>
<dbReference type="PANTHER" id="PTHR43775:SF37">
    <property type="entry name" value="SI:DKEY-61P9.11"/>
    <property type="match status" value="1"/>
</dbReference>
<dbReference type="NCBIfam" id="TIGR01733">
    <property type="entry name" value="AA-adenyl-dom"/>
    <property type="match status" value="1"/>
</dbReference>
<evidence type="ECO:0000256" key="3">
    <source>
        <dbReference type="ARBA" id="ARBA00004789"/>
    </source>
</evidence>
<keyword evidence="9" id="KW-0511">Multifunctional enzyme</keyword>
<dbReference type="InterPro" id="IPR020806">
    <property type="entry name" value="PKS_PP-bd"/>
</dbReference>
<dbReference type="GO" id="GO:0009403">
    <property type="term" value="P:toxin biosynthetic process"/>
    <property type="evidence" value="ECO:0007669"/>
    <property type="project" value="UniProtKB-ARBA"/>
</dbReference>
<comment type="pathway">
    <text evidence="3">Antibiotic biosynthesis; bacillaene biosynthesis.</text>
</comment>
<dbReference type="GO" id="GO:0005886">
    <property type="term" value="C:plasma membrane"/>
    <property type="evidence" value="ECO:0007669"/>
    <property type="project" value="TreeGrafter"/>
</dbReference>
<dbReference type="InterPro" id="IPR036291">
    <property type="entry name" value="NAD(P)-bd_dom_sf"/>
</dbReference>
<dbReference type="Gene3D" id="3.30.300.30">
    <property type="match status" value="1"/>
</dbReference>
<dbReference type="PROSITE" id="PS00606">
    <property type="entry name" value="KS3_1"/>
    <property type="match status" value="1"/>
</dbReference>
<dbReference type="InterPro" id="IPR001242">
    <property type="entry name" value="Condensation_dom"/>
</dbReference>
<dbReference type="InterPro" id="IPR020841">
    <property type="entry name" value="PKS_Beta-ketoAc_synthase_dom"/>
</dbReference>
<dbReference type="FunFam" id="3.40.47.10:FF:000019">
    <property type="entry name" value="Polyketide synthase type I"/>
    <property type="match status" value="1"/>
</dbReference>
<organism evidence="12 13">
    <name type="scientific">Metabacillus idriensis</name>
    <dbReference type="NCBI Taxonomy" id="324768"/>
    <lineage>
        <taxon>Bacteria</taxon>
        <taxon>Bacillati</taxon>
        <taxon>Bacillota</taxon>
        <taxon>Bacilli</taxon>
        <taxon>Bacillales</taxon>
        <taxon>Bacillaceae</taxon>
        <taxon>Metabacillus</taxon>
    </lineage>
</organism>
<dbReference type="Gene3D" id="3.40.50.980">
    <property type="match status" value="2"/>
</dbReference>
<dbReference type="Gene3D" id="3.40.47.10">
    <property type="match status" value="1"/>
</dbReference>
<dbReference type="Pfam" id="PF00550">
    <property type="entry name" value="PP-binding"/>
    <property type="match status" value="2"/>
</dbReference>
<dbReference type="Proteomes" id="UP000441585">
    <property type="component" value="Unassembled WGS sequence"/>
</dbReference>
<dbReference type="InterPro" id="IPR014031">
    <property type="entry name" value="Ketoacyl_synth_C"/>
</dbReference>
<dbReference type="Gene3D" id="3.30.559.30">
    <property type="entry name" value="Nonribosomal peptide synthetase, condensation domain"/>
    <property type="match status" value="1"/>
</dbReference>
<dbReference type="InterPro" id="IPR029063">
    <property type="entry name" value="SAM-dependent_MTases_sf"/>
</dbReference>
<dbReference type="FunFam" id="3.40.50.12780:FF:000012">
    <property type="entry name" value="Non-ribosomal peptide synthetase"/>
    <property type="match status" value="1"/>
</dbReference>
<accession>A0A6I2MI48</accession>
<evidence type="ECO:0000256" key="9">
    <source>
        <dbReference type="ARBA" id="ARBA00023268"/>
    </source>
</evidence>
<keyword evidence="5" id="KW-0596">Phosphopantetheine</keyword>
<feature type="domain" description="Ketosynthase family 3 (KS3)" evidence="11">
    <location>
        <begin position="869"/>
        <end position="1287"/>
    </location>
</feature>
<dbReference type="CDD" id="cd05930">
    <property type="entry name" value="A_NRPS"/>
    <property type="match status" value="1"/>
</dbReference>
<comment type="similarity">
    <text evidence="4">Belongs to the ATP-dependent AMP-binding enzyme family.</text>
</comment>
<proteinExistence type="inferred from homology"/>
<dbReference type="InterPro" id="IPR000873">
    <property type="entry name" value="AMP-dep_synth/lig_dom"/>
</dbReference>
<dbReference type="InterPro" id="IPR036736">
    <property type="entry name" value="ACP-like_sf"/>
</dbReference>
<dbReference type="InterPro" id="IPR016039">
    <property type="entry name" value="Thiolase-like"/>
</dbReference>
<dbReference type="InterPro" id="IPR010071">
    <property type="entry name" value="AA_adenyl_dom"/>
</dbReference>
<dbReference type="Pfam" id="PF08659">
    <property type="entry name" value="KR"/>
    <property type="match status" value="1"/>
</dbReference>
<keyword evidence="7" id="KW-0808">Transferase</keyword>
<dbReference type="RefSeq" id="WP_154319317.1">
    <property type="nucleotide sequence ID" value="NZ_CAJFZX010000011.1"/>
</dbReference>
<dbReference type="Pfam" id="PF02801">
    <property type="entry name" value="Ketoacyl-synt_C"/>
    <property type="match status" value="1"/>
</dbReference>
<dbReference type="SUPFAM" id="SSF56801">
    <property type="entry name" value="Acetyl-CoA synthetase-like"/>
    <property type="match status" value="1"/>
</dbReference>
<dbReference type="SUPFAM" id="SSF52777">
    <property type="entry name" value="CoA-dependent acyltransferases"/>
    <property type="match status" value="1"/>
</dbReference>
<dbReference type="SUPFAM" id="SSF53901">
    <property type="entry name" value="Thiolase-like"/>
    <property type="match status" value="1"/>
</dbReference>
<evidence type="ECO:0000256" key="8">
    <source>
        <dbReference type="ARBA" id="ARBA00022737"/>
    </source>
</evidence>
<dbReference type="InterPro" id="IPR014030">
    <property type="entry name" value="Ketoacyl_synth_N"/>
</dbReference>
<dbReference type="SMART" id="SM00822">
    <property type="entry name" value="PKS_KR"/>
    <property type="match status" value="1"/>
</dbReference>
<evidence type="ECO:0000256" key="6">
    <source>
        <dbReference type="ARBA" id="ARBA00022553"/>
    </source>
</evidence>
<evidence type="ECO:0000259" key="10">
    <source>
        <dbReference type="PROSITE" id="PS50075"/>
    </source>
</evidence>
<dbReference type="PANTHER" id="PTHR43775">
    <property type="entry name" value="FATTY ACID SYNTHASE"/>
    <property type="match status" value="1"/>
</dbReference>
<keyword evidence="6" id="KW-0597">Phosphoprotein</keyword>
<evidence type="ECO:0000256" key="5">
    <source>
        <dbReference type="ARBA" id="ARBA00022450"/>
    </source>
</evidence>
<dbReference type="PROSITE" id="PS50075">
    <property type="entry name" value="CARRIER"/>
    <property type="match status" value="2"/>
</dbReference>
<dbReference type="InterPro" id="IPR049490">
    <property type="entry name" value="C883_1060-like_KR_N"/>
</dbReference>
<dbReference type="SMART" id="SM00825">
    <property type="entry name" value="PKS_KS"/>
    <property type="match status" value="1"/>
</dbReference>
<evidence type="ECO:0000256" key="4">
    <source>
        <dbReference type="ARBA" id="ARBA00006432"/>
    </source>
</evidence>
<dbReference type="Pfam" id="PF13193">
    <property type="entry name" value="AMP-binding_C"/>
    <property type="match status" value="1"/>
</dbReference>
<dbReference type="Pfam" id="PF00501">
    <property type="entry name" value="AMP-binding"/>
    <property type="match status" value="1"/>
</dbReference>
<dbReference type="GO" id="GO:0071770">
    <property type="term" value="P:DIM/DIP cell wall layer assembly"/>
    <property type="evidence" value="ECO:0007669"/>
    <property type="project" value="TreeGrafter"/>
</dbReference>
<dbReference type="GO" id="GO:0004312">
    <property type="term" value="F:fatty acid synthase activity"/>
    <property type="evidence" value="ECO:0007669"/>
    <property type="project" value="TreeGrafter"/>
</dbReference>
<dbReference type="Pfam" id="PF00109">
    <property type="entry name" value="ketoacyl-synt"/>
    <property type="match status" value="1"/>
</dbReference>